<proteinExistence type="predicted"/>
<keyword evidence="1" id="KW-0812">Transmembrane</keyword>
<evidence type="ECO:0000256" key="1">
    <source>
        <dbReference type="SAM" id="Phobius"/>
    </source>
</evidence>
<keyword evidence="1" id="KW-0472">Membrane</keyword>
<accession>A0A399EH68</accession>
<keyword evidence="1" id="KW-1133">Transmembrane helix</keyword>
<evidence type="ECO:0008006" key="4">
    <source>
        <dbReference type="Google" id="ProtNLM"/>
    </source>
</evidence>
<sequence length="161" mass="17025">MLSWLDLMALLVLSAALALGIRRGAHFTLALVGALAIYGLLAPLVGPLLPPWGLPLLALALGLFAAYLAQFIPLPPLSPTLEGLVGGVGGFVWGLFLASTIWVSFPSEFVASTGALRYPSERVPIAVKEGIVQSPFARPLFNWASSHPTLRAALLPHIRTP</sequence>
<organism evidence="2 3">
    <name type="scientific">Meiothermus luteus</name>
    <dbReference type="NCBI Taxonomy" id="2026184"/>
    <lineage>
        <taxon>Bacteria</taxon>
        <taxon>Thermotogati</taxon>
        <taxon>Deinococcota</taxon>
        <taxon>Deinococci</taxon>
        <taxon>Thermales</taxon>
        <taxon>Thermaceae</taxon>
        <taxon>Meiothermus</taxon>
    </lineage>
</organism>
<comment type="caution">
    <text evidence="2">The sequence shown here is derived from an EMBL/GenBank/DDBJ whole genome shotgun (WGS) entry which is preliminary data.</text>
</comment>
<dbReference type="AlphaFoldDB" id="A0A399EH68"/>
<dbReference type="RefSeq" id="WP_119360788.1">
    <property type="nucleotide sequence ID" value="NZ_QWKZ01000084.1"/>
</dbReference>
<feature type="transmembrane region" description="Helical" evidence="1">
    <location>
        <begin position="52"/>
        <end position="72"/>
    </location>
</feature>
<feature type="transmembrane region" description="Helical" evidence="1">
    <location>
        <begin position="84"/>
        <end position="105"/>
    </location>
</feature>
<dbReference type="Proteomes" id="UP000265800">
    <property type="component" value="Unassembled WGS sequence"/>
</dbReference>
<gene>
    <name evidence="2" type="ORF">Mlute_02245</name>
</gene>
<name>A0A399EH68_9DEIN</name>
<dbReference type="EMBL" id="QWKZ01000084">
    <property type="protein sequence ID" value="RIH83278.1"/>
    <property type="molecule type" value="Genomic_DNA"/>
</dbReference>
<dbReference type="OrthoDB" id="34345at2"/>
<feature type="transmembrane region" description="Helical" evidence="1">
    <location>
        <begin position="28"/>
        <end position="45"/>
    </location>
</feature>
<reference evidence="2 3" key="1">
    <citation type="submission" date="2018-08" db="EMBL/GenBank/DDBJ databases">
        <title>Meiothermus luteus KCTC 52599 genome sequencing project.</title>
        <authorList>
            <person name="Da Costa M.S."/>
            <person name="Albuquerque L."/>
            <person name="Raposo P."/>
            <person name="Froufe H.J.C."/>
            <person name="Barroso C.S."/>
            <person name="Egas C."/>
        </authorList>
    </citation>
    <scope>NUCLEOTIDE SEQUENCE [LARGE SCALE GENOMIC DNA]</scope>
    <source>
        <strain evidence="2 3">KCTC 52599</strain>
    </source>
</reference>
<protein>
    <recommendedName>
        <fullName evidence="4">Colicin V production protein</fullName>
    </recommendedName>
</protein>
<evidence type="ECO:0000313" key="3">
    <source>
        <dbReference type="Proteomes" id="UP000265800"/>
    </source>
</evidence>
<evidence type="ECO:0000313" key="2">
    <source>
        <dbReference type="EMBL" id="RIH83278.1"/>
    </source>
</evidence>
<keyword evidence="3" id="KW-1185">Reference proteome</keyword>